<sequence length="511" mass="57376">MDKSRKGFTLLLASLLLAGLLSGCGGKSQGDEAGSNNNNNGSGDQPTKATLVLYGEQSKRMADFAKNEFHDKVLQAINVDVSIQYLPWTEYATGKTELMLSSGEKFATYTDTAFMAKSVAKGYYADLTEAAEKYAGDLKKNTGGDEAFDIWKVNGKQYALPFGNKPNAGENYVIIAREDLLQEVGMTDLKTVEDVEQFYKLAKQKYPDMIGSGRGWSLNIFNGSINSNINIYQPYSFIMTDGNKPEDPTVYSFYESDEYKQMADIARRWNKEGLIPSYALSNPAQADSSFFAGKALFGMGASYRVFEYMDAIRKANPNAVFKNYYLGDPAKKPLMSRGTYSTAFAVGANVKGAELEGYVKLINLLQSSQEWTDFILYGVEGKDYNLTADGQIEFINQDTLFDTWLPDNIHFTRFRDYITEEQISTYQNWNEGSILQKDIGFSFNMEPVKTEYAQMQAVEQEYIQPISQGFKDYDSNIDTALKKLRDAGLEKFIAEYQKQFSEFISSKKATN</sequence>
<dbReference type="Gene3D" id="3.40.190.10">
    <property type="entry name" value="Periplasmic binding protein-like II"/>
    <property type="match status" value="2"/>
</dbReference>
<evidence type="ECO:0000313" key="5">
    <source>
        <dbReference type="Proteomes" id="UP000187158"/>
    </source>
</evidence>
<dbReference type="InterPro" id="IPR050490">
    <property type="entry name" value="Bact_solute-bd_prot1"/>
</dbReference>
<feature type="chain" id="PRO_5045618654" description="DUF3502 domain-containing protein" evidence="2">
    <location>
        <begin position="24"/>
        <end position="511"/>
    </location>
</feature>
<reference evidence="4 5" key="1">
    <citation type="submission" date="2016-11" db="EMBL/GenBank/DDBJ databases">
        <title>Paenibacillus species isolates.</title>
        <authorList>
            <person name="Beno S.M."/>
        </authorList>
    </citation>
    <scope>NUCLEOTIDE SEQUENCE [LARGE SCALE GENOMIC DNA]</scope>
    <source>
        <strain evidence="4 5">FSL H7-0433</strain>
    </source>
</reference>
<feature type="region of interest" description="Disordered" evidence="1">
    <location>
        <begin position="28"/>
        <end position="47"/>
    </location>
</feature>
<dbReference type="InterPro" id="IPR022627">
    <property type="entry name" value="DUF3502"/>
</dbReference>
<gene>
    <name evidence="4" type="ORF">BSO21_12990</name>
</gene>
<feature type="domain" description="DUF3502" evidence="3">
    <location>
        <begin position="440"/>
        <end position="504"/>
    </location>
</feature>
<feature type="compositionally biased region" description="Low complexity" evidence="1">
    <location>
        <begin position="34"/>
        <end position="43"/>
    </location>
</feature>
<dbReference type="Pfam" id="PF12010">
    <property type="entry name" value="DUF3502"/>
    <property type="match status" value="1"/>
</dbReference>
<dbReference type="RefSeq" id="WP_076218852.1">
    <property type="nucleotide sequence ID" value="NZ_MPVP01000068.1"/>
</dbReference>
<organism evidence="4 5">
    <name type="scientific">Paenibacillus odorifer</name>
    <dbReference type="NCBI Taxonomy" id="189426"/>
    <lineage>
        <taxon>Bacteria</taxon>
        <taxon>Bacillati</taxon>
        <taxon>Bacillota</taxon>
        <taxon>Bacilli</taxon>
        <taxon>Bacillales</taxon>
        <taxon>Paenibacillaceae</taxon>
        <taxon>Paenibacillus</taxon>
    </lineage>
</organism>
<dbReference type="PROSITE" id="PS51257">
    <property type="entry name" value="PROKAR_LIPOPROTEIN"/>
    <property type="match status" value="1"/>
</dbReference>
<dbReference type="Proteomes" id="UP000187158">
    <property type="component" value="Unassembled WGS sequence"/>
</dbReference>
<evidence type="ECO:0000259" key="3">
    <source>
        <dbReference type="Pfam" id="PF12010"/>
    </source>
</evidence>
<accession>A0ABX3GPK2</accession>
<comment type="caution">
    <text evidence="4">The sequence shown here is derived from an EMBL/GenBank/DDBJ whole genome shotgun (WGS) entry which is preliminary data.</text>
</comment>
<dbReference type="PANTHER" id="PTHR43649">
    <property type="entry name" value="ARABINOSE-BINDING PROTEIN-RELATED"/>
    <property type="match status" value="1"/>
</dbReference>
<dbReference type="PANTHER" id="PTHR43649:SF17">
    <property type="entry name" value="ABC TRANSPORTER SOLUTE BINDING PROTEIN-SUGAR TRANSPORT"/>
    <property type="match status" value="1"/>
</dbReference>
<feature type="signal peptide" evidence="2">
    <location>
        <begin position="1"/>
        <end position="23"/>
    </location>
</feature>
<protein>
    <recommendedName>
        <fullName evidence="3">DUF3502 domain-containing protein</fullName>
    </recommendedName>
</protein>
<dbReference type="EMBL" id="MPVP01000068">
    <property type="protein sequence ID" value="OMD34033.1"/>
    <property type="molecule type" value="Genomic_DNA"/>
</dbReference>
<dbReference type="SUPFAM" id="SSF53850">
    <property type="entry name" value="Periplasmic binding protein-like II"/>
    <property type="match status" value="1"/>
</dbReference>
<keyword evidence="2" id="KW-0732">Signal</keyword>
<evidence type="ECO:0000256" key="1">
    <source>
        <dbReference type="SAM" id="MobiDB-lite"/>
    </source>
</evidence>
<name>A0ABX3GPK2_9BACL</name>
<evidence type="ECO:0000313" key="4">
    <source>
        <dbReference type="EMBL" id="OMD34033.1"/>
    </source>
</evidence>
<evidence type="ECO:0000256" key="2">
    <source>
        <dbReference type="SAM" id="SignalP"/>
    </source>
</evidence>
<proteinExistence type="predicted"/>
<keyword evidence="5" id="KW-1185">Reference proteome</keyword>